<dbReference type="EMBL" id="KN834817">
    <property type="protein sequence ID" value="KIK54285.1"/>
    <property type="molecule type" value="Genomic_DNA"/>
</dbReference>
<accession>A0A0D0AUQ8</accession>
<reference evidence="1 2" key="1">
    <citation type="submission" date="2014-04" db="EMBL/GenBank/DDBJ databases">
        <title>Evolutionary Origins and Diversification of the Mycorrhizal Mutualists.</title>
        <authorList>
            <consortium name="DOE Joint Genome Institute"/>
            <consortium name="Mycorrhizal Genomics Consortium"/>
            <person name="Kohler A."/>
            <person name="Kuo A."/>
            <person name="Nagy L.G."/>
            <person name="Floudas D."/>
            <person name="Copeland A."/>
            <person name="Barry K.W."/>
            <person name="Cichocki N."/>
            <person name="Veneault-Fourrey C."/>
            <person name="LaButti K."/>
            <person name="Lindquist E.A."/>
            <person name="Lipzen A."/>
            <person name="Lundell T."/>
            <person name="Morin E."/>
            <person name="Murat C."/>
            <person name="Riley R."/>
            <person name="Ohm R."/>
            <person name="Sun H."/>
            <person name="Tunlid A."/>
            <person name="Henrissat B."/>
            <person name="Grigoriev I.V."/>
            <person name="Hibbett D.S."/>
            <person name="Martin F."/>
        </authorList>
    </citation>
    <scope>NUCLEOTIDE SEQUENCE [LARGE SCALE GENOMIC DNA]</scope>
    <source>
        <strain evidence="1 2">FD-317 M1</strain>
    </source>
</reference>
<gene>
    <name evidence="1" type="ORF">GYMLUDRAFT_48843</name>
</gene>
<sequence>MWEGGSLSLARSIIVVIGQADLVLSISSVLINPSLSSSSARITRAISTLLHTDPSPSTSAFTSDTDSNTIRICSSLPISYDCGKLILPRWINNFCGALSSPGTRIHEANSSFFVIRRQKLVSPYIDASDTYTCTAWVERTETVIAASSETGLEIGCDEHMPF</sequence>
<evidence type="ECO:0000313" key="2">
    <source>
        <dbReference type="Proteomes" id="UP000053593"/>
    </source>
</evidence>
<dbReference type="AlphaFoldDB" id="A0A0D0AUQ8"/>
<keyword evidence="2" id="KW-1185">Reference proteome</keyword>
<dbReference type="HOGENOM" id="CLU_1635595_0_0_1"/>
<name>A0A0D0AUQ8_9AGAR</name>
<evidence type="ECO:0000313" key="1">
    <source>
        <dbReference type="EMBL" id="KIK54285.1"/>
    </source>
</evidence>
<proteinExistence type="predicted"/>
<organism evidence="1 2">
    <name type="scientific">Collybiopsis luxurians FD-317 M1</name>
    <dbReference type="NCBI Taxonomy" id="944289"/>
    <lineage>
        <taxon>Eukaryota</taxon>
        <taxon>Fungi</taxon>
        <taxon>Dikarya</taxon>
        <taxon>Basidiomycota</taxon>
        <taxon>Agaricomycotina</taxon>
        <taxon>Agaricomycetes</taxon>
        <taxon>Agaricomycetidae</taxon>
        <taxon>Agaricales</taxon>
        <taxon>Marasmiineae</taxon>
        <taxon>Omphalotaceae</taxon>
        <taxon>Collybiopsis</taxon>
        <taxon>Collybiopsis luxurians</taxon>
    </lineage>
</organism>
<protein>
    <submittedName>
        <fullName evidence="1">Uncharacterized protein</fullName>
    </submittedName>
</protein>
<dbReference type="Proteomes" id="UP000053593">
    <property type="component" value="Unassembled WGS sequence"/>
</dbReference>